<proteinExistence type="predicted"/>
<feature type="compositionally biased region" description="Basic and acidic residues" evidence="1">
    <location>
        <begin position="18"/>
        <end position="28"/>
    </location>
</feature>
<reference evidence="2" key="1">
    <citation type="submission" date="2021-06" db="EMBL/GenBank/DDBJ databases">
        <title>Comparative genomics, transcriptomics and evolutionary studies reveal genomic signatures of adaptation to plant cell wall in hemibiotrophic fungi.</title>
        <authorList>
            <consortium name="DOE Joint Genome Institute"/>
            <person name="Baroncelli R."/>
            <person name="Diaz J.F."/>
            <person name="Benocci T."/>
            <person name="Peng M."/>
            <person name="Battaglia E."/>
            <person name="Haridas S."/>
            <person name="Andreopoulos W."/>
            <person name="Labutti K."/>
            <person name="Pangilinan J."/>
            <person name="Floch G.L."/>
            <person name="Makela M.R."/>
            <person name="Henrissat B."/>
            <person name="Grigoriev I.V."/>
            <person name="Crouch J.A."/>
            <person name="De Vries R.P."/>
            <person name="Sukno S.A."/>
            <person name="Thon M.R."/>
        </authorList>
    </citation>
    <scope>NUCLEOTIDE SEQUENCE</scope>
    <source>
        <strain evidence="2">MAFF235873</strain>
    </source>
</reference>
<feature type="region of interest" description="Disordered" evidence="1">
    <location>
        <begin position="1"/>
        <end position="28"/>
    </location>
</feature>
<dbReference type="EMBL" id="MU842835">
    <property type="protein sequence ID" value="KAK2032001.1"/>
    <property type="molecule type" value="Genomic_DNA"/>
</dbReference>
<name>A0AAD9HPS1_9PEZI</name>
<evidence type="ECO:0000256" key="1">
    <source>
        <dbReference type="SAM" id="MobiDB-lite"/>
    </source>
</evidence>
<protein>
    <submittedName>
        <fullName evidence="2">Uncharacterized protein</fullName>
    </submittedName>
</protein>
<feature type="compositionally biased region" description="Pro residues" evidence="1">
    <location>
        <begin position="165"/>
        <end position="177"/>
    </location>
</feature>
<dbReference type="AlphaFoldDB" id="A0AAD9HPS1"/>
<accession>A0AAD9HPS1</accession>
<evidence type="ECO:0000313" key="3">
    <source>
        <dbReference type="Proteomes" id="UP001232148"/>
    </source>
</evidence>
<comment type="caution">
    <text evidence="2">The sequence shown here is derived from an EMBL/GenBank/DDBJ whole genome shotgun (WGS) entry which is preliminary data.</text>
</comment>
<feature type="region of interest" description="Disordered" evidence="1">
    <location>
        <begin position="40"/>
        <end position="178"/>
    </location>
</feature>
<evidence type="ECO:0000313" key="2">
    <source>
        <dbReference type="EMBL" id="KAK2032001.1"/>
    </source>
</evidence>
<keyword evidence="3" id="KW-1185">Reference proteome</keyword>
<sequence length="204" mass="21533">MSRGPAYDANQDNGGSSSEERGRARLRGDGNLALTLALRQQPQHQTVVASSTASFTASSGRVSPGADPGGLLAAPSIHRSRSRSVAPSLPIPIPGAAGSRRAAFRSAALAERLAADSDNSGTDSRDASPDPAGRLHQLPAGTRLPPPPPLTEEQLERARTLGAQPNPPYPLRPPSPGSLPVFGPITYAEYMRRLEQRANEYRVF</sequence>
<gene>
    <name evidence="2" type="ORF">LX32DRAFT_691270</name>
</gene>
<feature type="compositionally biased region" description="Low complexity" evidence="1">
    <location>
        <begin position="46"/>
        <end position="59"/>
    </location>
</feature>
<feature type="compositionally biased region" description="Low complexity" evidence="1">
    <location>
        <begin position="95"/>
        <end position="112"/>
    </location>
</feature>
<dbReference type="Proteomes" id="UP001232148">
    <property type="component" value="Unassembled WGS sequence"/>
</dbReference>
<organism evidence="2 3">
    <name type="scientific">Colletotrichum zoysiae</name>
    <dbReference type="NCBI Taxonomy" id="1216348"/>
    <lineage>
        <taxon>Eukaryota</taxon>
        <taxon>Fungi</taxon>
        <taxon>Dikarya</taxon>
        <taxon>Ascomycota</taxon>
        <taxon>Pezizomycotina</taxon>
        <taxon>Sordariomycetes</taxon>
        <taxon>Hypocreomycetidae</taxon>
        <taxon>Glomerellales</taxon>
        <taxon>Glomerellaceae</taxon>
        <taxon>Colletotrichum</taxon>
        <taxon>Colletotrichum graminicola species complex</taxon>
    </lineage>
</organism>